<evidence type="ECO:0000313" key="3">
    <source>
        <dbReference type="EMBL" id="MBX0306056.1"/>
    </source>
</evidence>
<dbReference type="InterPro" id="IPR057326">
    <property type="entry name" value="KR_dom"/>
</dbReference>
<dbReference type="FunFam" id="3.40.50.720:FF:000084">
    <property type="entry name" value="Short-chain dehydrogenase reductase"/>
    <property type="match status" value="1"/>
</dbReference>
<gene>
    <name evidence="3" type="ORF">EGD98_20635</name>
</gene>
<dbReference type="RefSeq" id="WP_220590247.1">
    <property type="nucleotide sequence ID" value="NZ_RKLQ01000007.1"/>
</dbReference>
<dbReference type="SMART" id="SM00822">
    <property type="entry name" value="PKS_KR"/>
    <property type="match status" value="1"/>
</dbReference>
<dbReference type="PRINTS" id="PR00081">
    <property type="entry name" value="GDHRDH"/>
</dbReference>
<protein>
    <submittedName>
        <fullName evidence="3">3-oxoacyl-ACP reductase FabG</fullName>
    </submittedName>
</protein>
<evidence type="ECO:0000256" key="1">
    <source>
        <dbReference type="ARBA" id="ARBA00006484"/>
    </source>
</evidence>
<dbReference type="Proteomes" id="UP000783863">
    <property type="component" value="Unassembled WGS sequence"/>
</dbReference>
<dbReference type="PROSITE" id="PS00061">
    <property type="entry name" value="ADH_SHORT"/>
    <property type="match status" value="1"/>
</dbReference>
<feature type="domain" description="Ketoreductase" evidence="2">
    <location>
        <begin position="4"/>
        <end position="185"/>
    </location>
</feature>
<keyword evidence="4" id="KW-1185">Reference proteome</keyword>
<dbReference type="SUPFAM" id="SSF51735">
    <property type="entry name" value="NAD(P)-binding Rossmann-fold domains"/>
    <property type="match status" value="1"/>
</dbReference>
<comment type="similarity">
    <text evidence="1">Belongs to the short-chain dehydrogenases/reductases (SDR) family.</text>
</comment>
<dbReference type="NCBIfam" id="NF009466">
    <property type="entry name" value="PRK12826.1-2"/>
    <property type="match status" value="1"/>
</dbReference>
<dbReference type="EMBL" id="RKLQ01000007">
    <property type="protein sequence ID" value="MBX0306056.1"/>
    <property type="molecule type" value="Genomic_DNA"/>
</dbReference>
<dbReference type="InterPro" id="IPR002347">
    <property type="entry name" value="SDR_fam"/>
</dbReference>
<dbReference type="Gene3D" id="3.40.50.720">
    <property type="entry name" value="NAD(P)-binding Rossmann-like Domain"/>
    <property type="match status" value="1"/>
</dbReference>
<dbReference type="PRINTS" id="PR00080">
    <property type="entry name" value="SDRFAMILY"/>
</dbReference>
<dbReference type="InterPro" id="IPR036291">
    <property type="entry name" value="NAD(P)-bd_dom_sf"/>
</dbReference>
<sequence>MSDEVVIVTGGTRGIGRATAEAFAERQATVIATYYSDEEAATDTEAALADIADHDDVDTWQFDVGDYEAVSDAIGEIASEYGQPTVLVNNAGIMSNNLLIRMDPDEWEQVLRTNVTGTFNCTRSVARQMLRGDGGAIVNVASVAAQQGWAGQSNYAASKAAIVGFTRSIASELGDKSIRVNAVAPGYTRTDLYSDHLSETQEEIVAEETASGEPASPADIAEAILFLASDRASYVHGEVLRVDDGLVG</sequence>
<dbReference type="PANTHER" id="PTHR42760">
    <property type="entry name" value="SHORT-CHAIN DEHYDROGENASES/REDUCTASES FAMILY MEMBER"/>
    <property type="match status" value="1"/>
</dbReference>
<comment type="caution">
    <text evidence="3">The sequence shown here is derived from an EMBL/GenBank/DDBJ whole genome shotgun (WGS) entry which is preliminary data.</text>
</comment>
<organism evidence="3 4">
    <name type="scientific">Haloarcula salinisoli</name>
    <dbReference type="NCBI Taxonomy" id="2487746"/>
    <lineage>
        <taxon>Archaea</taxon>
        <taxon>Methanobacteriati</taxon>
        <taxon>Methanobacteriota</taxon>
        <taxon>Stenosarchaea group</taxon>
        <taxon>Halobacteria</taxon>
        <taxon>Halobacteriales</taxon>
        <taxon>Haloarculaceae</taxon>
        <taxon>Haloarcula</taxon>
    </lineage>
</organism>
<dbReference type="GO" id="GO:0030497">
    <property type="term" value="P:fatty acid elongation"/>
    <property type="evidence" value="ECO:0007669"/>
    <property type="project" value="TreeGrafter"/>
</dbReference>
<evidence type="ECO:0000259" key="2">
    <source>
        <dbReference type="SMART" id="SM00822"/>
    </source>
</evidence>
<dbReference type="AlphaFoldDB" id="A0A8J8C9Y0"/>
<dbReference type="GO" id="GO:0016616">
    <property type="term" value="F:oxidoreductase activity, acting on the CH-OH group of donors, NAD or NADP as acceptor"/>
    <property type="evidence" value="ECO:0007669"/>
    <property type="project" value="UniProtKB-ARBA"/>
</dbReference>
<evidence type="ECO:0000313" key="4">
    <source>
        <dbReference type="Proteomes" id="UP000783863"/>
    </source>
</evidence>
<accession>A0A8J8C9Y0</accession>
<name>A0A8J8C9Y0_9EURY</name>
<dbReference type="InterPro" id="IPR020904">
    <property type="entry name" value="Sc_DH/Rdtase_CS"/>
</dbReference>
<reference evidence="3" key="1">
    <citation type="submission" date="2021-06" db="EMBL/GenBank/DDBJ databases">
        <title>Halomicroarcula sp. F24A a new haloarchaeum isolated from saline soil.</title>
        <authorList>
            <person name="Duran-Viseras A."/>
            <person name="Sanchez-Porro C."/>
            <person name="Ventosa A."/>
        </authorList>
    </citation>
    <scope>NUCLEOTIDE SEQUENCE</scope>
    <source>
        <strain evidence="3">F24A</strain>
    </source>
</reference>
<proteinExistence type="inferred from homology"/>
<dbReference type="Pfam" id="PF13561">
    <property type="entry name" value="adh_short_C2"/>
    <property type="match status" value="1"/>
</dbReference>
<dbReference type="PANTHER" id="PTHR42760:SF135">
    <property type="entry name" value="BLL7886 PROTEIN"/>
    <property type="match status" value="1"/>
</dbReference>